<dbReference type="AlphaFoldDB" id="A0A7R9LX52"/>
<keyword evidence="8" id="KW-1015">Disulfide bond</keyword>
<dbReference type="PROSITE" id="PS50853">
    <property type="entry name" value="FN3"/>
    <property type="match status" value="2"/>
</dbReference>
<dbReference type="InterPro" id="IPR036116">
    <property type="entry name" value="FN3_sf"/>
</dbReference>
<dbReference type="Proteomes" id="UP000728032">
    <property type="component" value="Unassembled WGS sequence"/>
</dbReference>
<feature type="transmembrane region" description="Helical" evidence="10">
    <location>
        <begin position="62"/>
        <end position="86"/>
    </location>
</feature>
<keyword evidence="9" id="KW-0393">Immunoglobulin domain</keyword>
<keyword evidence="5" id="KW-0130">Cell adhesion</keyword>
<protein>
    <recommendedName>
        <fullName evidence="11">Fibronectin type-III domain-containing protein</fullName>
    </recommendedName>
</protein>
<dbReference type="GO" id="GO:0007155">
    <property type="term" value="P:cell adhesion"/>
    <property type="evidence" value="ECO:0007669"/>
    <property type="project" value="UniProtKB-KW"/>
</dbReference>
<name>A0A7R9LX52_9ACAR</name>
<evidence type="ECO:0000256" key="3">
    <source>
        <dbReference type="ARBA" id="ARBA00022729"/>
    </source>
</evidence>
<dbReference type="SMART" id="SM00060">
    <property type="entry name" value="FN3"/>
    <property type="match status" value="2"/>
</dbReference>
<feature type="transmembrane region" description="Helical" evidence="10">
    <location>
        <begin position="436"/>
        <end position="461"/>
    </location>
</feature>
<dbReference type="EMBL" id="CAJPVJ010003702">
    <property type="protein sequence ID" value="CAG2167860.1"/>
    <property type="molecule type" value="Genomic_DNA"/>
</dbReference>
<dbReference type="InterPro" id="IPR050964">
    <property type="entry name" value="Striated_Muscle_Regulatory"/>
</dbReference>
<dbReference type="InterPro" id="IPR013783">
    <property type="entry name" value="Ig-like_fold"/>
</dbReference>
<evidence type="ECO:0000313" key="12">
    <source>
        <dbReference type="EMBL" id="CAD7649572.1"/>
    </source>
</evidence>
<dbReference type="CDD" id="cd00063">
    <property type="entry name" value="FN3"/>
    <property type="match status" value="2"/>
</dbReference>
<keyword evidence="3" id="KW-0732">Signal</keyword>
<dbReference type="InterPro" id="IPR056754">
    <property type="entry name" value="DSCAM/DSCAML_C"/>
</dbReference>
<keyword evidence="2 10" id="KW-0812">Transmembrane</keyword>
<dbReference type="Pfam" id="PF00041">
    <property type="entry name" value="fn3"/>
    <property type="match status" value="1"/>
</dbReference>
<keyword evidence="4" id="KW-0677">Repeat</keyword>
<gene>
    <name evidence="12" type="ORF">ONB1V03_LOCUS7356</name>
</gene>
<accession>A0A7R9LX52</accession>
<keyword evidence="7 10" id="KW-0472">Membrane</keyword>
<evidence type="ECO:0000256" key="9">
    <source>
        <dbReference type="ARBA" id="ARBA00023319"/>
    </source>
</evidence>
<evidence type="ECO:0000259" key="11">
    <source>
        <dbReference type="PROSITE" id="PS50853"/>
    </source>
</evidence>
<feature type="domain" description="Fibronectin type-III" evidence="11">
    <location>
        <begin position="316"/>
        <end position="416"/>
    </location>
</feature>
<keyword evidence="13" id="KW-1185">Reference proteome</keyword>
<dbReference type="PANTHER" id="PTHR13817:SF73">
    <property type="entry name" value="FIBRONECTIN TYPE-III DOMAIN-CONTAINING PROTEIN"/>
    <property type="match status" value="1"/>
</dbReference>
<dbReference type="SUPFAM" id="SSF49265">
    <property type="entry name" value="Fibronectin type III"/>
    <property type="match status" value="2"/>
</dbReference>
<organism evidence="12">
    <name type="scientific">Oppiella nova</name>
    <dbReference type="NCBI Taxonomy" id="334625"/>
    <lineage>
        <taxon>Eukaryota</taxon>
        <taxon>Metazoa</taxon>
        <taxon>Ecdysozoa</taxon>
        <taxon>Arthropoda</taxon>
        <taxon>Chelicerata</taxon>
        <taxon>Arachnida</taxon>
        <taxon>Acari</taxon>
        <taxon>Acariformes</taxon>
        <taxon>Sarcoptiformes</taxon>
        <taxon>Oribatida</taxon>
        <taxon>Brachypylina</taxon>
        <taxon>Oppioidea</taxon>
        <taxon>Oppiidae</taxon>
        <taxon>Oppiella</taxon>
    </lineage>
</organism>
<feature type="domain" description="Fibronectin type-III" evidence="11">
    <location>
        <begin position="208"/>
        <end position="314"/>
    </location>
</feature>
<evidence type="ECO:0000256" key="5">
    <source>
        <dbReference type="ARBA" id="ARBA00022889"/>
    </source>
</evidence>
<comment type="subcellular location">
    <subcellularLocation>
        <location evidence="1">Membrane</location>
        <topology evidence="1">Single-pass membrane protein</topology>
    </subcellularLocation>
</comment>
<dbReference type="OrthoDB" id="152385at2759"/>
<dbReference type="GO" id="GO:0016020">
    <property type="term" value="C:membrane"/>
    <property type="evidence" value="ECO:0007669"/>
    <property type="project" value="UniProtKB-SubCell"/>
</dbReference>
<dbReference type="EMBL" id="OC918527">
    <property type="protein sequence ID" value="CAD7649572.1"/>
    <property type="molecule type" value="Genomic_DNA"/>
</dbReference>
<evidence type="ECO:0000256" key="8">
    <source>
        <dbReference type="ARBA" id="ARBA00023157"/>
    </source>
</evidence>
<dbReference type="Pfam" id="PF25059">
    <property type="entry name" value="FN3_DSCAM-DSCAML_C"/>
    <property type="match status" value="2"/>
</dbReference>
<evidence type="ECO:0000256" key="6">
    <source>
        <dbReference type="ARBA" id="ARBA00022989"/>
    </source>
</evidence>
<evidence type="ECO:0000256" key="2">
    <source>
        <dbReference type="ARBA" id="ARBA00022692"/>
    </source>
</evidence>
<keyword evidence="6 10" id="KW-1133">Transmembrane helix</keyword>
<dbReference type="Gene3D" id="2.60.40.10">
    <property type="entry name" value="Immunoglobulins"/>
    <property type="match status" value="2"/>
</dbReference>
<evidence type="ECO:0000256" key="1">
    <source>
        <dbReference type="ARBA" id="ARBA00004167"/>
    </source>
</evidence>
<dbReference type="InterPro" id="IPR003961">
    <property type="entry name" value="FN3_dom"/>
</dbReference>
<evidence type="ECO:0000313" key="13">
    <source>
        <dbReference type="Proteomes" id="UP000728032"/>
    </source>
</evidence>
<evidence type="ECO:0000256" key="7">
    <source>
        <dbReference type="ARBA" id="ARBA00023136"/>
    </source>
</evidence>
<feature type="non-terminal residue" evidence="12">
    <location>
        <position position="1"/>
    </location>
</feature>
<evidence type="ECO:0000256" key="4">
    <source>
        <dbReference type="ARBA" id="ARBA00022737"/>
    </source>
</evidence>
<evidence type="ECO:0000256" key="10">
    <source>
        <dbReference type="SAM" id="Phobius"/>
    </source>
</evidence>
<sequence>TISLSELNPGTWYDLLVSARNEAGLTEMEYRVATLTPTGATVEPLSSYDQRGKGSVLEDPMILIPAFCAIVVLVVVTCATGFILVWKGREGAVAGESSPSVTPQDVHCVPLDSRSIKITWTIAGPKSQIIDGFYIGFKPFNSMHTPFTYKTMQTTGAKQAQLDRQVAHQAVHQASNAVAVGAAANRPAIEQQISSKYDYNIDSLARHPPEAPIVKVDSLSTTDATLTWDMALRDDGNQVDGFIISYRIDAGAGGGGAGSEQSAQWETIQLTRQHKSYVLRNLRCGTTYIVKIEAFNEVGTGRASDELRFTTVGKAPVAGERSLIYTPNITFVLVHLNRWSDGGCPISHFVVQYRARQQPAMDWMLHSNHIPPEQNTISLSELNPGTWYDLLVSARNEAGLTEMEYRVATLTPTGATVEPLSSYDQRGKGSVLEDPMILIPAFCAIVVLVVVTCATGFILVWKGREGAVAGESYCRHRDNSRSDDLSLNSYNKVPKGESLYDQQRVQIYYPNGYPAGHVATGGVGSQQQSQDCNHQIQHQSHHIQGAADVECGAGAAQALVDPSRMGRRGYGYMEHVYDVPHRMRDKQMGPAVNETKISSYSVLWTQPNDKELDECGPQQDSNSLIESTELATALTNTSISSRDNESIYTQSYDRTQSTCFHENHKPDVESSDTDYESHIDRSWITARSARNYQLMN</sequence>
<dbReference type="PANTHER" id="PTHR13817">
    <property type="entry name" value="TITIN"/>
    <property type="match status" value="1"/>
</dbReference>
<reference evidence="12" key="1">
    <citation type="submission" date="2020-11" db="EMBL/GenBank/DDBJ databases">
        <authorList>
            <person name="Tran Van P."/>
        </authorList>
    </citation>
    <scope>NUCLEOTIDE SEQUENCE</scope>
</reference>
<proteinExistence type="predicted"/>